<comment type="caution">
    <text evidence="3">The sequence shown here is derived from an EMBL/GenBank/DDBJ whole genome shotgun (WGS) entry which is preliminary data.</text>
</comment>
<keyword evidence="1" id="KW-0812">Transmembrane</keyword>
<proteinExistence type="predicted"/>
<dbReference type="OrthoDB" id="3695060at2"/>
<reference evidence="3 4" key="1">
    <citation type="submission" date="2018-03" db="EMBL/GenBank/DDBJ databases">
        <title>Aquarubrobacter algicola gen. nov., sp. nov., a novel actinobacterium isolated from shallow eutrophic lake during the end of cyanobacterial harmful algal blooms.</title>
        <authorList>
            <person name="Chun S.J."/>
        </authorList>
    </citation>
    <scope>NUCLEOTIDE SEQUENCE [LARGE SCALE GENOMIC DNA]</scope>
    <source>
        <strain evidence="3 4">Seoho-28</strain>
    </source>
</reference>
<dbReference type="RefSeq" id="WP_107571237.1">
    <property type="nucleotide sequence ID" value="NZ_PYYB01000005.1"/>
</dbReference>
<organism evidence="3 4">
    <name type="scientific">Paraconexibacter algicola</name>
    <dbReference type="NCBI Taxonomy" id="2133960"/>
    <lineage>
        <taxon>Bacteria</taxon>
        <taxon>Bacillati</taxon>
        <taxon>Actinomycetota</taxon>
        <taxon>Thermoleophilia</taxon>
        <taxon>Solirubrobacterales</taxon>
        <taxon>Paraconexibacteraceae</taxon>
        <taxon>Paraconexibacter</taxon>
    </lineage>
</organism>
<dbReference type="AlphaFoldDB" id="A0A2T4UBM8"/>
<evidence type="ECO:0000313" key="3">
    <source>
        <dbReference type="EMBL" id="PTL54295.1"/>
    </source>
</evidence>
<gene>
    <name evidence="3" type="ORF">C7Y72_21360</name>
</gene>
<dbReference type="Proteomes" id="UP000240739">
    <property type="component" value="Unassembled WGS sequence"/>
</dbReference>
<name>A0A2T4UBM8_9ACTN</name>
<evidence type="ECO:0000256" key="1">
    <source>
        <dbReference type="SAM" id="Phobius"/>
    </source>
</evidence>
<keyword evidence="4" id="KW-1185">Reference proteome</keyword>
<feature type="transmembrane region" description="Helical" evidence="1">
    <location>
        <begin position="197"/>
        <end position="220"/>
    </location>
</feature>
<accession>A0A2T4UBM8</accession>
<evidence type="ECO:0000256" key="2">
    <source>
        <dbReference type="SAM" id="SignalP"/>
    </source>
</evidence>
<sequence>MRARLVVVLAALLASAVLATPASAGPLLSDGDAAELAQSLAEATAEQDVCYGWRVDVSDSSGGPSGIDVGSGAGPGIGVTDAENAGCTRVVELFGSVRFTCESCEADDSSNATVVSTLPDGPRIGDLEALGLDGGDLKGDDGDVVLANMVGALPIVAASKGAAPELEADALTGPTGAAARDRATGSPRVPDWLRESWLALAVCLLAILGGVWWFVSVVLSDRSAAGRAARLAARRRRRAAETDPPAPKGT</sequence>
<feature type="signal peptide" evidence="2">
    <location>
        <begin position="1"/>
        <end position="24"/>
    </location>
</feature>
<keyword evidence="2" id="KW-0732">Signal</keyword>
<feature type="chain" id="PRO_5015728739" evidence="2">
    <location>
        <begin position="25"/>
        <end position="250"/>
    </location>
</feature>
<keyword evidence="1" id="KW-0472">Membrane</keyword>
<evidence type="ECO:0000313" key="4">
    <source>
        <dbReference type="Proteomes" id="UP000240739"/>
    </source>
</evidence>
<protein>
    <submittedName>
        <fullName evidence="3">Uncharacterized protein</fullName>
    </submittedName>
</protein>
<dbReference type="EMBL" id="PYYB01000005">
    <property type="protein sequence ID" value="PTL54295.1"/>
    <property type="molecule type" value="Genomic_DNA"/>
</dbReference>
<keyword evidence="1" id="KW-1133">Transmembrane helix</keyword>